<dbReference type="STRING" id="546414.Deide_06781"/>
<dbReference type="SUPFAM" id="SSF53254">
    <property type="entry name" value="Phosphoglycerate mutase-like"/>
    <property type="match status" value="1"/>
</dbReference>
<reference evidence="1 2" key="1">
    <citation type="journal article" date="2009" name="PLoS Genet.">
        <title>Alliance of proteomics and genomics to unravel the specificities of Sahara bacterium Deinococcus deserti.</title>
        <authorList>
            <person name="de Groot A."/>
            <person name="Dulermo R."/>
            <person name="Ortet P."/>
            <person name="Blanchard L."/>
            <person name="Guerin P."/>
            <person name="Fernandez B."/>
            <person name="Vacherie B."/>
            <person name="Dossat C."/>
            <person name="Jolivet E."/>
            <person name="Siguier P."/>
            <person name="Chandler M."/>
            <person name="Barakat M."/>
            <person name="Dedieu A."/>
            <person name="Barbe V."/>
            <person name="Heulin T."/>
            <person name="Sommer S."/>
            <person name="Achouak W."/>
            <person name="Armengaud J."/>
        </authorList>
    </citation>
    <scope>NUCLEOTIDE SEQUENCE [LARGE SCALE GENOMIC DNA]</scope>
    <source>
        <strain evidence="2">DSM 17065 / CIP 109153 / LMG 22923 / VCD115</strain>
    </source>
</reference>
<dbReference type="InterPro" id="IPR013078">
    <property type="entry name" value="His_Pase_superF_clade-1"/>
</dbReference>
<proteinExistence type="predicted"/>
<sequence length="206" mass="22547">MERLFKVRHAETLGIGFKVLRGVQRRNDVLSEHGHQQAALCRTALTALRLSEPVIYASTFLRAQQTAGALAEALGVGVNILEGLQEIDTGDWYGRSYAELETHSHELFRQTGHFGFPGGESIDDVKRRARHALTQILSRGGPLVIVSHGLAIQILLCDLLGTDFAAAWADGRYAHANTAISELRRHEGQWLAVRLGCAHHLTGALA</sequence>
<keyword evidence="2" id="KW-1185">Reference proteome</keyword>
<dbReference type="eggNOG" id="COG0406">
    <property type="taxonomic scope" value="Bacteria"/>
</dbReference>
<dbReference type="RefSeq" id="WP_012692657.1">
    <property type="nucleotide sequence ID" value="NC_012526.1"/>
</dbReference>
<name>C1D110_DEIDV</name>
<dbReference type="SMART" id="SM00855">
    <property type="entry name" value="PGAM"/>
    <property type="match status" value="1"/>
</dbReference>
<organism evidence="1 2">
    <name type="scientific">Deinococcus deserti (strain DSM 17065 / CIP 109153 / LMG 22923 / VCD115)</name>
    <dbReference type="NCBI Taxonomy" id="546414"/>
    <lineage>
        <taxon>Bacteria</taxon>
        <taxon>Thermotogati</taxon>
        <taxon>Deinococcota</taxon>
        <taxon>Deinococci</taxon>
        <taxon>Deinococcales</taxon>
        <taxon>Deinococcaceae</taxon>
        <taxon>Deinococcus</taxon>
    </lineage>
</organism>
<dbReference type="OrthoDB" id="64342at2"/>
<dbReference type="GO" id="GO:0005737">
    <property type="term" value="C:cytoplasm"/>
    <property type="evidence" value="ECO:0007669"/>
    <property type="project" value="TreeGrafter"/>
</dbReference>
<evidence type="ECO:0000313" key="1">
    <source>
        <dbReference type="EMBL" id="ACO45534.1"/>
    </source>
</evidence>
<dbReference type="PANTHER" id="PTHR48100:SF1">
    <property type="entry name" value="HISTIDINE PHOSPHATASE FAMILY PROTEIN-RELATED"/>
    <property type="match status" value="1"/>
</dbReference>
<dbReference type="HOGENOM" id="CLU_033323_9_5_0"/>
<dbReference type="PANTHER" id="PTHR48100">
    <property type="entry name" value="BROAD-SPECIFICITY PHOSPHATASE YOR283W-RELATED"/>
    <property type="match status" value="1"/>
</dbReference>
<dbReference type="PaxDb" id="546414-Deide_06781"/>
<protein>
    <submittedName>
        <fullName evidence="1">Putative phosphoglycerate mutase</fullName>
    </submittedName>
</protein>
<gene>
    <name evidence="1" type="ordered locus">Deide_06781</name>
</gene>
<dbReference type="Proteomes" id="UP000002208">
    <property type="component" value="Chromosome"/>
</dbReference>
<dbReference type="AlphaFoldDB" id="C1D110"/>
<dbReference type="Pfam" id="PF00300">
    <property type="entry name" value="His_Phos_1"/>
    <property type="match status" value="1"/>
</dbReference>
<dbReference type="EMBL" id="CP001114">
    <property type="protein sequence ID" value="ACO45534.1"/>
    <property type="molecule type" value="Genomic_DNA"/>
</dbReference>
<dbReference type="KEGG" id="ddr:Deide_06781"/>
<dbReference type="CDD" id="cd07067">
    <property type="entry name" value="HP_PGM_like"/>
    <property type="match status" value="1"/>
</dbReference>
<dbReference type="InterPro" id="IPR029033">
    <property type="entry name" value="His_PPase_superfam"/>
</dbReference>
<dbReference type="GO" id="GO:0016791">
    <property type="term" value="F:phosphatase activity"/>
    <property type="evidence" value="ECO:0007669"/>
    <property type="project" value="TreeGrafter"/>
</dbReference>
<dbReference type="Gene3D" id="3.40.50.1240">
    <property type="entry name" value="Phosphoglycerate mutase-like"/>
    <property type="match status" value="1"/>
</dbReference>
<accession>C1D110</accession>
<evidence type="ECO:0000313" key="2">
    <source>
        <dbReference type="Proteomes" id="UP000002208"/>
    </source>
</evidence>
<dbReference type="InterPro" id="IPR050275">
    <property type="entry name" value="PGM_Phosphatase"/>
</dbReference>